<evidence type="ECO:0000256" key="5">
    <source>
        <dbReference type="ARBA" id="ARBA00012518"/>
    </source>
</evidence>
<dbReference type="Pfam" id="PF01565">
    <property type="entry name" value="FAD_binding_4"/>
    <property type="match status" value="1"/>
</dbReference>
<keyword evidence="8 19" id="KW-0132">Cell division</keyword>
<dbReference type="InterPro" id="IPR006094">
    <property type="entry name" value="Oxid_FAD_bind_N"/>
</dbReference>
<comment type="function">
    <text evidence="2 19">Cell wall formation.</text>
</comment>
<feature type="domain" description="FAD-binding PCMH-type" evidence="20">
    <location>
        <begin position="32"/>
        <end position="196"/>
    </location>
</feature>
<evidence type="ECO:0000256" key="3">
    <source>
        <dbReference type="ARBA" id="ARBA00004496"/>
    </source>
</evidence>
<dbReference type="InterPro" id="IPR016169">
    <property type="entry name" value="FAD-bd_PCMH_sub2"/>
</dbReference>
<evidence type="ECO:0000313" key="21">
    <source>
        <dbReference type="EMBL" id="TGU74152.1"/>
    </source>
</evidence>
<dbReference type="GO" id="GO:0071555">
    <property type="term" value="P:cell wall organization"/>
    <property type="evidence" value="ECO:0007669"/>
    <property type="project" value="UniProtKB-KW"/>
</dbReference>
<evidence type="ECO:0000256" key="13">
    <source>
        <dbReference type="ARBA" id="ARBA00022984"/>
    </source>
</evidence>
<dbReference type="Pfam" id="PF02873">
    <property type="entry name" value="MurB_C"/>
    <property type="match status" value="1"/>
</dbReference>
<dbReference type="SUPFAM" id="SSF56176">
    <property type="entry name" value="FAD-binding/transporter-associated domain-like"/>
    <property type="match status" value="1"/>
</dbReference>
<keyword evidence="15 19" id="KW-0131">Cell cycle</keyword>
<dbReference type="InterPro" id="IPR003170">
    <property type="entry name" value="MurB"/>
</dbReference>
<comment type="catalytic activity">
    <reaction evidence="18 19">
        <text>UDP-N-acetyl-alpha-D-muramate + NADP(+) = UDP-N-acetyl-3-O-(1-carboxyvinyl)-alpha-D-glucosamine + NADPH + H(+)</text>
        <dbReference type="Rhea" id="RHEA:12248"/>
        <dbReference type="ChEBI" id="CHEBI:15378"/>
        <dbReference type="ChEBI" id="CHEBI:57783"/>
        <dbReference type="ChEBI" id="CHEBI:58349"/>
        <dbReference type="ChEBI" id="CHEBI:68483"/>
        <dbReference type="ChEBI" id="CHEBI:70757"/>
        <dbReference type="EC" id="1.3.1.98"/>
    </reaction>
</comment>
<gene>
    <name evidence="19 21" type="primary">murB</name>
    <name evidence="21" type="ORF">E4633_01400</name>
</gene>
<dbReference type="Gene3D" id="3.90.78.10">
    <property type="entry name" value="UDP-N-acetylenolpyruvoylglucosamine reductase, C-terminal domain"/>
    <property type="match status" value="1"/>
</dbReference>
<dbReference type="NCBIfam" id="NF010480">
    <property type="entry name" value="PRK13905.1"/>
    <property type="match status" value="1"/>
</dbReference>
<dbReference type="RefSeq" id="WP_135868490.1">
    <property type="nucleotide sequence ID" value="NZ_SRSC01000001.1"/>
</dbReference>
<keyword evidence="13 19" id="KW-0573">Peptidoglycan synthesis</keyword>
<dbReference type="InterPro" id="IPR011601">
    <property type="entry name" value="MurB_C"/>
</dbReference>
<keyword evidence="10 19" id="KW-0274">FAD</keyword>
<feature type="active site" description="Proton donor" evidence="19">
    <location>
        <position position="224"/>
    </location>
</feature>
<feature type="active site" evidence="19">
    <location>
        <position position="176"/>
    </location>
</feature>
<evidence type="ECO:0000313" key="22">
    <source>
        <dbReference type="Proteomes" id="UP000306416"/>
    </source>
</evidence>
<evidence type="ECO:0000256" key="9">
    <source>
        <dbReference type="ARBA" id="ARBA00022630"/>
    </source>
</evidence>
<reference evidence="21 22" key="1">
    <citation type="submission" date="2019-04" db="EMBL/GenBank/DDBJ databases">
        <title>Geobacter oryzae sp. nov., ferric-reducing bacteria isolated from paddy soil.</title>
        <authorList>
            <person name="Xu Z."/>
            <person name="Masuda Y."/>
            <person name="Itoh H."/>
            <person name="Senoo K."/>
        </authorList>
    </citation>
    <scope>NUCLEOTIDE SEQUENCE [LARGE SCALE GENOMIC DNA]</scope>
    <source>
        <strain evidence="21 22">Red111</strain>
    </source>
</reference>
<keyword evidence="16 19" id="KW-0961">Cell wall biogenesis/degradation</keyword>
<dbReference type="GO" id="GO:0008360">
    <property type="term" value="P:regulation of cell shape"/>
    <property type="evidence" value="ECO:0007669"/>
    <property type="project" value="UniProtKB-KW"/>
</dbReference>
<dbReference type="InterPro" id="IPR036318">
    <property type="entry name" value="FAD-bd_PCMH-like_sf"/>
</dbReference>
<proteinExistence type="inferred from homology"/>
<evidence type="ECO:0000256" key="12">
    <source>
        <dbReference type="ARBA" id="ARBA00022960"/>
    </source>
</evidence>
<comment type="caution">
    <text evidence="21">The sequence shown here is derived from an EMBL/GenBank/DDBJ whole genome shotgun (WGS) entry which is preliminary data.</text>
</comment>
<sequence>MTWSRADLERVAERVRGSVLWDEPMSRHSSLRVGGPADLFLEPADQDDLKAAVEALLEGGIPSMVVGGGYNLLVRDGGIRGCVISLKRLDTMDQMPGARLDVGAGVTNQALTRFAAENCLGGIEFLCGIPGSFGGALTMNAGANGSETFLRVESLTTMRGGEVLVRKGTEAEYGYRYLKLEPGEIVLGARLRLEPEERRLIEARMQEYIAKRGGQRVGFPNAGSFFKNPPGENAWRLIDQAGLRGKTVGGAQVSEVHTNFLVNRGDARAADFLTLAAFIKLRVKEESGVELEEEVRIVGEG</sequence>
<dbReference type="InterPro" id="IPR016166">
    <property type="entry name" value="FAD-bd_PCMH"/>
</dbReference>
<comment type="cofactor">
    <cofactor evidence="1 19">
        <name>FAD</name>
        <dbReference type="ChEBI" id="CHEBI:57692"/>
    </cofactor>
</comment>
<evidence type="ECO:0000256" key="18">
    <source>
        <dbReference type="ARBA" id="ARBA00048914"/>
    </source>
</evidence>
<dbReference type="GO" id="GO:0005829">
    <property type="term" value="C:cytosol"/>
    <property type="evidence" value="ECO:0007669"/>
    <property type="project" value="TreeGrafter"/>
</dbReference>
<evidence type="ECO:0000256" key="7">
    <source>
        <dbReference type="ARBA" id="ARBA00022490"/>
    </source>
</evidence>
<dbReference type="InterPro" id="IPR036635">
    <property type="entry name" value="MurB_C_sf"/>
</dbReference>
<dbReference type="PANTHER" id="PTHR21071">
    <property type="entry name" value="UDP-N-ACETYLENOLPYRUVOYLGLUCOSAMINE REDUCTASE"/>
    <property type="match status" value="1"/>
</dbReference>
<evidence type="ECO:0000256" key="15">
    <source>
        <dbReference type="ARBA" id="ARBA00023306"/>
    </source>
</evidence>
<evidence type="ECO:0000256" key="16">
    <source>
        <dbReference type="ARBA" id="ARBA00023316"/>
    </source>
</evidence>
<evidence type="ECO:0000256" key="14">
    <source>
        <dbReference type="ARBA" id="ARBA00023002"/>
    </source>
</evidence>
<dbReference type="UniPathway" id="UPA00219"/>
<dbReference type="AlphaFoldDB" id="A0A4V3P044"/>
<dbReference type="PROSITE" id="PS51387">
    <property type="entry name" value="FAD_PCMH"/>
    <property type="match status" value="1"/>
</dbReference>
<dbReference type="GO" id="GO:0071949">
    <property type="term" value="F:FAD binding"/>
    <property type="evidence" value="ECO:0007669"/>
    <property type="project" value="InterPro"/>
</dbReference>
<keyword evidence="14 19" id="KW-0560">Oxidoreductase</keyword>
<comment type="similarity">
    <text evidence="19">Belongs to the MurB family.</text>
</comment>
<evidence type="ECO:0000256" key="8">
    <source>
        <dbReference type="ARBA" id="ARBA00022618"/>
    </source>
</evidence>
<accession>A0A4V3P044</accession>
<organism evidence="21 22">
    <name type="scientific">Geomonas terrae</name>
    <dbReference type="NCBI Taxonomy" id="2562681"/>
    <lineage>
        <taxon>Bacteria</taxon>
        <taxon>Pseudomonadati</taxon>
        <taxon>Thermodesulfobacteriota</taxon>
        <taxon>Desulfuromonadia</taxon>
        <taxon>Geobacterales</taxon>
        <taxon>Geobacteraceae</taxon>
        <taxon>Geomonas</taxon>
    </lineage>
</organism>
<evidence type="ECO:0000256" key="4">
    <source>
        <dbReference type="ARBA" id="ARBA00004752"/>
    </source>
</evidence>
<dbReference type="InterPro" id="IPR016167">
    <property type="entry name" value="FAD-bd_PCMH_sub1"/>
</dbReference>
<dbReference type="Proteomes" id="UP000306416">
    <property type="component" value="Unassembled WGS sequence"/>
</dbReference>
<keyword evidence="9 19" id="KW-0285">Flavoprotein</keyword>
<dbReference type="GO" id="GO:0009252">
    <property type="term" value="P:peptidoglycan biosynthetic process"/>
    <property type="evidence" value="ECO:0007669"/>
    <property type="project" value="UniProtKB-UniRule"/>
</dbReference>
<dbReference type="HAMAP" id="MF_00037">
    <property type="entry name" value="MurB"/>
    <property type="match status" value="1"/>
</dbReference>
<keyword evidence="12 19" id="KW-0133">Cell shape</keyword>
<evidence type="ECO:0000256" key="2">
    <source>
        <dbReference type="ARBA" id="ARBA00003921"/>
    </source>
</evidence>
<keyword evidence="11 19" id="KW-0521">NADP</keyword>
<dbReference type="NCBIfam" id="TIGR00179">
    <property type="entry name" value="murB"/>
    <property type="match status" value="1"/>
</dbReference>
<evidence type="ECO:0000256" key="6">
    <source>
        <dbReference type="ARBA" id="ARBA00015188"/>
    </source>
</evidence>
<protein>
    <recommendedName>
        <fullName evidence="6 19">UDP-N-acetylenolpyruvoylglucosamine reductase</fullName>
        <ecNumber evidence="5 19">1.3.1.98</ecNumber>
    </recommendedName>
    <alternativeName>
        <fullName evidence="17 19">UDP-N-acetylmuramate dehydrogenase</fullName>
    </alternativeName>
</protein>
<evidence type="ECO:0000256" key="10">
    <source>
        <dbReference type="ARBA" id="ARBA00022827"/>
    </source>
</evidence>
<evidence type="ECO:0000259" key="20">
    <source>
        <dbReference type="PROSITE" id="PS51387"/>
    </source>
</evidence>
<comment type="subcellular location">
    <subcellularLocation>
        <location evidence="3 19">Cytoplasm</location>
    </subcellularLocation>
</comment>
<dbReference type="Gene3D" id="3.30.465.10">
    <property type="match status" value="1"/>
</dbReference>
<evidence type="ECO:0000256" key="19">
    <source>
        <dbReference type="HAMAP-Rule" id="MF_00037"/>
    </source>
</evidence>
<feature type="active site" evidence="19">
    <location>
        <position position="294"/>
    </location>
</feature>
<dbReference type="GO" id="GO:0008762">
    <property type="term" value="F:UDP-N-acetylmuramate dehydrogenase activity"/>
    <property type="evidence" value="ECO:0007669"/>
    <property type="project" value="UniProtKB-UniRule"/>
</dbReference>
<name>A0A4V3P044_9BACT</name>
<dbReference type="PANTHER" id="PTHR21071:SF4">
    <property type="entry name" value="UDP-N-ACETYLENOLPYRUVOYLGLUCOSAMINE REDUCTASE"/>
    <property type="match status" value="1"/>
</dbReference>
<dbReference type="EMBL" id="SRSC01000001">
    <property type="protein sequence ID" value="TGU74152.1"/>
    <property type="molecule type" value="Genomic_DNA"/>
</dbReference>
<dbReference type="SUPFAM" id="SSF56194">
    <property type="entry name" value="Uridine diphospho-N-Acetylenolpyruvylglucosamine reductase, MurB, C-terminal domain"/>
    <property type="match status" value="1"/>
</dbReference>
<comment type="pathway">
    <text evidence="4 19">Cell wall biogenesis; peptidoglycan biosynthesis.</text>
</comment>
<evidence type="ECO:0000256" key="1">
    <source>
        <dbReference type="ARBA" id="ARBA00001974"/>
    </source>
</evidence>
<dbReference type="EC" id="1.3.1.98" evidence="5 19"/>
<keyword evidence="22" id="KW-1185">Reference proteome</keyword>
<evidence type="ECO:0000256" key="11">
    <source>
        <dbReference type="ARBA" id="ARBA00022857"/>
    </source>
</evidence>
<dbReference type="Gene3D" id="3.30.43.10">
    <property type="entry name" value="Uridine Diphospho-n-acetylenolpyruvylglucosamine Reductase, domain 2"/>
    <property type="match status" value="1"/>
</dbReference>
<dbReference type="GO" id="GO:0051301">
    <property type="term" value="P:cell division"/>
    <property type="evidence" value="ECO:0007669"/>
    <property type="project" value="UniProtKB-KW"/>
</dbReference>
<keyword evidence="7 19" id="KW-0963">Cytoplasm</keyword>
<evidence type="ECO:0000256" key="17">
    <source>
        <dbReference type="ARBA" id="ARBA00031026"/>
    </source>
</evidence>